<feature type="compositionally biased region" description="Basic and acidic residues" evidence="1">
    <location>
        <begin position="59"/>
        <end position="70"/>
    </location>
</feature>
<sequence>MSEKSSLRLPLIPAVHTTSVDDEDLNNRISPTSADSGHLWSRRGTRLMPPKSLGPLHSKLIDEQRSKSSDESTGSHFRRRLVLKSIRRTWPSSGTAESKCKSR</sequence>
<dbReference type="Proteomes" id="UP000549394">
    <property type="component" value="Unassembled WGS sequence"/>
</dbReference>
<proteinExistence type="predicted"/>
<accession>A0A7I8V7W9</accession>
<comment type="caution">
    <text evidence="2">The sequence shown here is derived from an EMBL/GenBank/DDBJ whole genome shotgun (WGS) entry which is preliminary data.</text>
</comment>
<evidence type="ECO:0000256" key="1">
    <source>
        <dbReference type="SAM" id="MobiDB-lite"/>
    </source>
</evidence>
<name>A0A7I8V7W9_9ANNE</name>
<evidence type="ECO:0000313" key="3">
    <source>
        <dbReference type="Proteomes" id="UP000549394"/>
    </source>
</evidence>
<reference evidence="2 3" key="1">
    <citation type="submission" date="2020-08" db="EMBL/GenBank/DDBJ databases">
        <authorList>
            <person name="Hejnol A."/>
        </authorList>
    </citation>
    <scope>NUCLEOTIDE SEQUENCE [LARGE SCALE GENOMIC DNA]</scope>
</reference>
<gene>
    <name evidence="2" type="ORF">DGYR_LOCUS1010</name>
</gene>
<dbReference type="AlphaFoldDB" id="A0A7I8V7W9"/>
<protein>
    <submittedName>
        <fullName evidence="2">Uncharacterized protein</fullName>
    </submittedName>
</protein>
<keyword evidence="3" id="KW-1185">Reference proteome</keyword>
<organism evidence="2 3">
    <name type="scientific">Dimorphilus gyrociliatus</name>
    <dbReference type="NCBI Taxonomy" id="2664684"/>
    <lineage>
        <taxon>Eukaryota</taxon>
        <taxon>Metazoa</taxon>
        <taxon>Spiralia</taxon>
        <taxon>Lophotrochozoa</taxon>
        <taxon>Annelida</taxon>
        <taxon>Polychaeta</taxon>
        <taxon>Polychaeta incertae sedis</taxon>
        <taxon>Dinophilidae</taxon>
        <taxon>Dimorphilus</taxon>
    </lineage>
</organism>
<feature type="region of interest" description="Disordered" evidence="1">
    <location>
        <begin position="22"/>
        <end position="80"/>
    </location>
</feature>
<evidence type="ECO:0000313" key="2">
    <source>
        <dbReference type="EMBL" id="CAD5111772.1"/>
    </source>
</evidence>
<dbReference type="EMBL" id="CAJFCJ010000002">
    <property type="protein sequence ID" value="CAD5111772.1"/>
    <property type="molecule type" value="Genomic_DNA"/>
</dbReference>